<organism evidence="1 2">
    <name type="scientific">Sphaeroforma arctica JP610</name>
    <dbReference type="NCBI Taxonomy" id="667725"/>
    <lineage>
        <taxon>Eukaryota</taxon>
        <taxon>Ichthyosporea</taxon>
        <taxon>Ichthyophonida</taxon>
        <taxon>Sphaeroforma</taxon>
    </lineage>
</organism>
<protein>
    <submittedName>
        <fullName evidence="1">Uncharacterized protein</fullName>
    </submittedName>
</protein>
<reference evidence="1 2" key="1">
    <citation type="submission" date="2011-02" db="EMBL/GenBank/DDBJ databases">
        <title>The Genome Sequence of Sphaeroforma arctica JP610.</title>
        <authorList>
            <consortium name="The Broad Institute Genome Sequencing Platform"/>
            <person name="Russ C."/>
            <person name="Cuomo C."/>
            <person name="Young S.K."/>
            <person name="Zeng Q."/>
            <person name="Gargeya S."/>
            <person name="Alvarado L."/>
            <person name="Berlin A."/>
            <person name="Chapman S.B."/>
            <person name="Chen Z."/>
            <person name="Freedman E."/>
            <person name="Gellesch M."/>
            <person name="Goldberg J."/>
            <person name="Griggs A."/>
            <person name="Gujja S."/>
            <person name="Heilman E."/>
            <person name="Heiman D."/>
            <person name="Howarth C."/>
            <person name="Mehta T."/>
            <person name="Neiman D."/>
            <person name="Pearson M."/>
            <person name="Roberts A."/>
            <person name="Saif S."/>
            <person name="Shea T."/>
            <person name="Shenoy N."/>
            <person name="Sisk P."/>
            <person name="Stolte C."/>
            <person name="Sykes S."/>
            <person name="White J."/>
            <person name="Yandava C."/>
            <person name="Burger G."/>
            <person name="Gray M.W."/>
            <person name="Holland P.W.H."/>
            <person name="King N."/>
            <person name="Lang F.B.F."/>
            <person name="Roger A.J."/>
            <person name="Ruiz-Trillo I."/>
            <person name="Haas B."/>
            <person name="Nusbaum C."/>
            <person name="Birren B."/>
        </authorList>
    </citation>
    <scope>NUCLEOTIDE SEQUENCE [LARGE SCALE GENOMIC DNA]</scope>
    <source>
        <strain evidence="1 2">JP610</strain>
    </source>
</reference>
<dbReference type="AlphaFoldDB" id="A0A0L0G647"/>
<dbReference type="EMBL" id="KQ241760">
    <property type="protein sequence ID" value="KNC84505.1"/>
    <property type="molecule type" value="Genomic_DNA"/>
</dbReference>
<dbReference type="RefSeq" id="XP_014158407.1">
    <property type="nucleotide sequence ID" value="XM_014302932.1"/>
</dbReference>
<evidence type="ECO:0000313" key="1">
    <source>
        <dbReference type="EMBL" id="KNC84505.1"/>
    </source>
</evidence>
<evidence type="ECO:0000313" key="2">
    <source>
        <dbReference type="Proteomes" id="UP000054560"/>
    </source>
</evidence>
<accession>A0A0L0G647</accession>
<dbReference type="Proteomes" id="UP000054560">
    <property type="component" value="Unassembled WGS sequence"/>
</dbReference>
<dbReference type="GeneID" id="25903783"/>
<name>A0A0L0G647_9EUKA</name>
<sequence length="418" mass="46416">MKDQVNSTDDSRMMMSKIARRKCVLPFPVYVHDLDHCKHNMRQKPTVRIRKPRSGLHSGLLNKLDSANVALVTGDWSVSLLNVETRTYNLRGEDTSESEQSRRQLYLRLLSAESISSRISTENVASTQCLDTMKSTNQNPVYSKKIDDNSSHSLGRDSAVSLVPITMKVCPLETAVASWLTDTDTKKPVMIRMKSKSGKSPVIHVQSLSRSTTMAATGPVAGRAGSKSNDIFYGRSGICKKSQTKSFNTGSAEILNSALASHSGDIQIEKKLGHLVVDFSDNYATPPVTRTKSGMKVIKIPARVDKQAIADETISIDDRIDDDYWLQEDEDDLSVNCTSITARSCAPIVSRNAADVEGKHKGLNLTEMLGEDMTFIEFYELLRTSAYGCCPYKSQEELFAESKQHTQHVRKVKQLLQS</sequence>
<keyword evidence="2" id="KW-1185">Reference proteome</keyword>
<gene>
    <name evidence="1" type="ORF">SARC_03279</name>
</gene>
<proteinExistence type="predicted"/>